<proteinExistence type="predicted"/>
<keyword evidence="1" id="KW-0812">Transmembrane</keyword>
<feature type="domain" description="CAAX prenyl protease 2/Lysostaphin resistance protein A-like" evidence="2">
    <location>
        <begin position="110"/>
        <end position="214"/>
    </location>
</feature>
<dbReference type="GO" id="GO:0006508">
    <property type="term" value="P:proteolysis"/>
    <property type="evidence" value="ECO:0007669"/>
    <property type="project" value="UniProtKB-KW"/>
</dbReference>
<dbReference type="Pfam" id="PF02517">
    <property type="entry name" value="Rce1-like"/>
    <property type="match status" value="1"/>
</dbReference>
<dbReference type="GO" id="GO:0080120">
    <property type="term" value="P:CAAX-box protein maturation"/>
    <property type="evidence" value="ECO:0007669"/>
    <property type="project" value="UniProtKB-ARBA"/>
</dbReference>
<evidence type="ECO:0000256" key="1">
    <source>
        <dbReference type="SAM" id="Phobius"/>
    </source>
</evidence>
<accession>A0A7V3RG15</accession>
<keyword evidence="1" id="KW-1133">Transmembrane helix</keyword>
<gene>
    <name evidence="3" type="ORF">ENX68_00395</name>
</gene>
<feature type="transmembrane region" description="Helical" evidence="1">
    <location>
        <begin position="203"/>
        <end position="225"/>
    </location>
</feature>
<keyword evidence="3" id="KW-0482">Metalloprotease</keyword>
<dbReference type="GO" id="GO:0008237">
    <property type="term" value="F:metallopeptidase activity"/>
    <property type="evidence" value="ECO:0007669"/>
    <property type="project" value="UniProtKB-KW"/>
</dbReference>
<comment type="caution">
    <text evidence="3">The sequence shown here is derived from an EMBL/GenBank/DDBJ whole genome shotgun (WGS) entry which is preliminary data.</text>
</comment>
<feature type="transmembrane region" description="Helical" evidence="1">
    <location>
        <begin position="25"/>
        <end position="43"/>
    </location>
</feature>
<reference evidence="3" key="1">
    <citation type="journal article" date="2020" name="mSystems">
        <title>Genome- and Community-Level Interaction Insights into Carbon Utilization and Element Cycling Functions of Hydrothermarchaeota in Hydrothermal Sediment.</title>
        <authorList>
            <person name="Zhou Z."/>
            <person name="Liu Y."/>
            <person name="Xu W."/>
            <person name="Pan J."/>
            <person name="Luo Z.H."/>
            <person name="Li M."/>
        </authorList>
    </citation>
    <scope>NUCLEOTIDE SEQUENCE [LARGE SCALE GENOMIC DNA]</scope>
    <source>
        <strain evidence="3">SpSt-961</strain>
    </source>
</reference>
<evidence type="ECO:0000259" key="2">
    <source>
        <dbReference type="Pfam" id="PF02517"/>
    </source>
</evidence>
<feature type="transmembrane region" description="Helical" evidence="1">
    <location>
        <begin position="64"/>
        <end position="86"/>
    </location>
</feature>
<protein>
    <submittedName>
        <fullName evidence="3">CPBP family intramembrane metalloprotease</fullName>
    </submittedName>
</protein>
<dbReference type="AlphaFoldDB" id="A0A7V3RG15"/>
<dbReference type="GO" id="GO:0004175">
    <property type="term" value="F:endopeptidase activity"/>
    <property type="evidence" value="ECO:0007669"/>
    <property type="project" value="UniProtKB-ARBA"/>
</dbReference>
<organism evidence="3">
    <name type="scientific">candidate division WOR-3 bacterium</name>
    <dbReference type="NCBI Taxonomy" id="2052148"/>
    <lineage>
        <taxon>Bacteria</taxon>
        <taxon>Bacteria division WOR-3</taxon>
    </lineage>
</organism>
<name>A0A7V3RG15_UNCW3</name>
<sequence>MPYILFAFLIFYNNLINLLPPELHAKIYVGLNLVVLFSLFILSRHYLDLQMKEIGYEKRFFIRSIILGLISSFVIISLFVGILNILPLFNIGIGPPKLEIGGLKELLYRLLIRIPIGTAYFEENLFRGICYGYLVRKYSIKKTTIITSFLFSIWHIVPALKVVNSNFQIPLSFTGILFWIGGLFGAFLAGIFFAILRDKGKNISGCILSHALINDLSLLVIYYLWK</sequence>
<keyword evidence="1" id="KW-0472">Membrane</keyword>
<keyword evidence="3" id="KW-0378">Hydrolase</keyword>
<keyword evidence="3" id="KW-0645">Protease</keyword>
<feature type="transmembrane region" description="Helical" evidence="1">
    <location>
        <begin position="176"/>
        <end position="196"/>
    </location>
</feature>
<dbReference type="EMBL" id="DTOZ01000017">
    <property type="protein sequence ID" value="HGE77446.1"/>
    <property type="molecule type" value="Genomic_DNA"/>
</dbReference>
<dbReference type="InterPro" id="IPR003675">
    <property type="entry name" value="Rce1/LyrA-like_dom"/>
</dbReference>
<evidence type="ECO:0000313" key="3">
    <source>
        <dbReference type="EMBL" id="HGE77446.1"/>
    </source>
</evidence>